<dbReference type="HOGENOM" id="CLU_2665681_0_0_6"/>
<dbReference type="STRING" id="550540.Fbal_2549"/>
<dbReference type="EMBL" id="CP002209">
    <property type="protein sequence ID" value="ADN76751.1"/>
    <property type="molecule type" value="Genomic_DNA"/>
</dbReference>
<evidence type="ECO:0000313" key="2">
    <source>
        <dbReference type="Proteomes" id="UP000006683"/>
    </source>
</evidence>
<dbReference type="RefSeq" id="WP_013346057.1">
    <property type="nucleotide sequence ID" value="NC_014541.1"/>
</dbReference>
<accession>E1SPD4</accession>
<keyword evidence="2" id="KW-1185">Reference proteome</keyword>
<name>E1SPD4_FERBD</name>
<reference evidence="1 2" key="1">
    <citation type="journal article" date="2010" name="Stand. Genomic Sci.">
        <title>Complete genome sequence of Ferrimonas balearica type strain (PAT).</title>
        <authorList>
            <person name="Nolan M."/>
            <person name="Sikorski J."/>
            <person name="Davenport K."/>
            <person name="Lucas S."/>
            <person name="Glavina Del Rio T."/>
            <person name="Tice H."/>
            <person name="Cheng J."/>
            <person name="Goodwin L."/>
            <person name="Pitluck S."/>
            <person name="Liolios K."/>
            <person name="Ivanova N."/>
            <person name="Mavromatis K."/>
            <person name="Ovchinnikova G."/>
            <person name="Pati A."/>
            <person name="Chen A."/>
            <person name="Palaniappan K."/>
            <person name="Land M."/>
            <person name="Hauser L."/>
            <person name="Chang Y."/>
            <person name="Jeffries C."/>
            <person name="Tapia R."/>
            <person name="Brettin T."/>
            <person name="Detter J."/>
            <person name="Han C."/>
            <person name="Yasawong M."/>
            <person name="Rohde M."/>
            <person name="Tindall B."/>
            <person name="Goker M."/>
            <person name="Woyke T."/>
            <person name="Bristow J."/>
            <person name="Eisen J."/>
            <person name="Markowitz V."/>
            <person name="Hugenholtz P."/>
            <person name="Kyrpides N."/>
            <person name="Klenk H."/>
            <person name="Lapidus A."/>
        </authorList>
    </citation>
    <scope>NUCLEOTIDE SEQUENCE [LARGE SCALE GENOMIC DNA]</scope>
    <source>
        <strain evidence="2">DSM 9799 / CCM 4581 / KCTC 23876 / PAT</strain>
    </source>
</reference>
<dbReference type="Proteomes" id="UP000006683">
    <property type="component" value="Chromosome"/>
</dbReference>
<sequence>MTQKTHLFHSRLSTLASPARLMRAVFGSLSPVDALSPFLSSVSAVQKPCFALAISGPDMTLSGRALRPQPNYFGS</sequence>
<dbReference type="KEGG" id="fbl:Fbal_2549"/>
<protein>
    <submittedName>
        <fullName evidence="1">Uncharacterized protein</fullName>
    </submittedName>
</protein>
<dbReference type="GeneID" id="67184131"/>
<dbReference type="AlphaFoldDB" id="E1SPD4"/>
<proteinExistence type="predicted"/>
<organism evidence="1 2">
    <name type="scientific">Ferrimonas balearica (strain DSM 9799 / CCM 4581 / KCTC 23876 / PAT)</name>
    <dbReference type="NCBI Taxonomy" id="550540"/>
    <lineage>
        <taxon>Bacteria</taxon>
        <taxon>Pseudomonadati</taxon>
        <taxon>Pseudomonadota</taxon>
        <taxon>Gammaproteobacteria</taxon>
        <taxon>Alteromonadales</taxon>
        <taxon>Ferrimonadaceae</taxon>
        <taxon>Ferrimonas</taxon>
    </lineage>
</organism>
<gene>
    <name evidence="1" type="ordered locus">Fbal_2549</name>
</gene>
<evidence type="ECO:0000313" key="1">
    <source>
        <dbReference type="EMBL" id="ADN76751.1"/>
    </source>
</evidence>